<dbReference type="Gene3D" id="3.20.20.80">
    <property type="entry name" value="Glycosidases"/>
    <property type="match status" value="1"/>
</dbReference>
<evidence type="ECO:0000259" key="8">
    <source>
        <dbReference type="Pfam" id="PF03644"/>
    </source>
</evidence>
<keyword evidence="11" id="KW-1185">Reference proteome</keyword>
<keyword evidence="6" id="KW-0326">Glycosidase</keyword>
<gene>
    <name evidence="10" type="ORF">INT44_006765</name>
</gene>
<organism evidence="10 11">
    <name type="scientific">Umbelopsis vinacea</name>
    <dbReference type="NCBI Taxonomy" id="44442"/>
    <lineage>
        <taxon>Eukaryota</taxon>
        <taxon>Fungi</taxon>
        <taxon>Fungi incertae sedis</taxon>
        <taxon>Mucoromycota</taxon>
        <taxon>Mucoromycotina</taxon>
        <taxon>Umbelopsidomycetes</taxon>
        <taxon>Umbelopsidales</taxon>
        <taxon>Umbelopsidaceae</taxon>
        <taxon>Umbelopsis</taxon>
    </lineage>
</organism>
<evidence type="ECO:0000256" key="1">
    <source>
        <dbReference type="ARBA" id="ARBA00004514"/>
    </source>
</evidence>
<comment type="subcellular location">
    <subcellularLocation>
        <location evidence="1">Cytoplasm</location>
        <location evidence="1">Cytosol</location>
    </subcellularLocation>
</comment>
<evidence type="ECO:0000256" key="6">
    <source>
        <dbReference type="ARBA" id="ARBA00023295"/>
    </source>
</evidence>
<protein>
    <recommendedName>
        <fullName evidence="3">mannosyl-glycoprotein endo-beta-N-acetylglucosaminidase</fullName>
        <ecNumber evidence="3">3.2.1.96</ecNumber>
    </recommendedName>
</protein>
<dbReference type="EC" id="3.2.1.96" evidence="3"/>
<evidence type="ECO:0000256" key="4">
    <source>
        <dbReference type="ARBA" id="ARBA00022490"/>
    </source>
</evidence>
<dbReference type="GO" id="GO:0005829">
    <property type="term" value="C:cytosol"/>
    <property type="evidence" value="ECO:0007669"/>
    <property type="project" value="UniProtKB-SubCell"/>
</dbReference>
<dbReference type="AlphaFoldDB" id="A0A8H7UAL3"/>
<evidence type="ECO:0000256" key="7">
    <source>
        <dbReference type="ARBA" id="ARBA00034414"/>
    </source>
</evidence>
<proteinExistence type="inferred from homology"/>
<dbReference type="PANTHER" id="PTHR13246:SF1">
    <property type="entry name" value="CYTOSOLIC ENDO-BETA-N-ACETYLGLUCOSAMINIDASE"/>
    <property type="match status" value="1"/>
</dbReference>
<dbReference type="CDD" id="cd06547">
    <property type="entry name" value="GH85_ENGase"/>
    <property type="match status" value="1"/>
</dbReference>
<evidence type="ECO:0000256" key="5">
    <source>
        <dbReference type="ARBA" id="ARBA00022801"/>
    </source>
</evidence>
<accession>A0A8H7UAL3</accession>
<comment type="catalytic activity">
    <reaction evidence="7">
        <text>an N(4)-(oligosaccharide-(1-&gt;3)-[oligosaccharide-(1-&gt;6)]-beta-D-Man-(1-&gt;4)-beta-D-GlcNAc-(1-&gt;4)-alpha-D-GlcNAc)-L-asparaginyl-[protein] + H2O = an oligosaccharide-(1-&gt;3)-[oligosaccharide-(1-&gt;6)]-beta-D-Man-(1-&gt;4)-D-GlcNAc + N(4)-(N-acetyl-beta-D-glucosaminyl)-L-asparaginyl-[protein]</text>
        <dbReference type="Rhea" id="RHEA:73067"/>
        <dbReference type="Rhea" id="RHEA-COMP:12603"/>
        <dbReference type="Rhea" id="RHEA-COMP:18176"/>
        <dbReference type="ChEBI" id="CHEBI:15377"/>
        <dbReference type="ChEBI" id="CHEBI:132248"/>
        <dbReference type="ChEBI" id="CHEBI:192714"/>
        <dbReference type="ChEBI" id="CHEBI:192715"/>
        <dbReference type="EC" id="3.2.1.96"/>
    </reaction>
</comment>
<comment type="similarity">
    <text evidence="2">Belongs to the glycosyl hydrolase 85 family.</text>
</comment>
<evidence type="ECO:0000313" key="10">
    <source>
        <dbReference type="EMBL" id="KAG2174502.1"/>
    </source>
</evidence>
<dbReference type="Gene3D" id="2.60.120.260">
    <property type="entry name" value="Galactose-binding domain-like"/>
    <property type="match status" value="1"/>
</dbReference>
<dbReference type="GO" id="GO:0033925">
    <property type="term" value="F:mannosyl-glycoprotein endo-beta-N-acetylglucosaminidase activity"/>
    <property type="evidence" value="ECO:0007669"/>
    <property type="project" value="UniProtKB-EC"/>
</dbReference>
<name>A0A8H7UAL3_9FUNG</name>
<evidence type="ECO:0000313" key="11">
    <source>
        <dbReference type="Proteomes" id="UP000612746"/>
    </source>
</evidence>
<feature type="domain" description="Cytosolic endo-beta-N-acetylglucosaminidase TIM barrel" evidence="8">
    <location>
        <begin position="69"/>
        <end position="404"/>
    </location>
</feature>
<sequence>MPSSSHYDSIDVKAPKSRPIDSLEKVDEWLPSAADIFNIATVPYRQDQSGRDLGKSKLLLCHDMAGGYREDEMVQGNDYETIWSCQTWHLVDIFVYFSHHRITIPPVNFTNACHRNNVLSLGTFIVEWQEGISELEKFLFGPSTDVNFDKEKPSDIPSDDMWNPHYADKLVEIAEQYKFDGWLINIESPFAASSLPAEYKAQQMVKSLLKYLTEKLHQRVPHSKIIWYDSMTKKGDIKWQNTLNDMNSEFFDATDGIFTNYFWKADTPVAAFEKATAMGRKSNEVYMGSDVWGRGSFASGFETWRGVQEASKFNLSSAIFGPAWTYEFLGAENFSINDSLLWYGGMPSQYPLLGQNEIISLEAGPTTVEIQDNRRYGISDIVTPRPASTTATFFTCFDRGYGNTFNIAGERQMLKQWSHLSHQSIQPNIKKPSGIIQYEVSIDHAYLGGSSLGIYINEAFGHDTTTWSTEMIPLYSLNMPLGKVCRVQYTVKDVKQNISFGIYVRVARPENATQRHILNSSQEATSDTYMFIESDVLQSNTESQEIVNPSICATETQNKWLSKTRTFKFSGDGDADWKLIEVGVVLHKPRAQRVTTGLVSFLGSLSIDTQGTTLPTFEFPHINIWDRSFHEVDLPSQKVISASGTNKYRTLFCTLEWNIKFVDAPLTPNKFSSKIWDHVYFFAIYARPVRDKEDHPKFKPFRWAFLGTAFTCAFRVSGIMVQEKGSAWEFEVRAISHSGKEVAKPANIEINV</sequence>
<keyword evidence="5" id="KW-0378">Hydrolase</keyword>
<reference evidence="10" key="1">
    <citation type="submission" date="2020-12" db="EMBL/GenBank/DDBJ databases">
        <title>Metabolic potential, ecology and presence of endohyphal bacteria is reflected in genomic diversity of Mucoromycotina.</title>
        <authorList>
            <person name="Muszewska A."/>
            <person name="Okrasinska A."/>
            <person name="Steczkiewicz K."/>
            <person name="Drgas O."/>
            <person name="Orlowska M."/>
            <person name="Perlinska-Lenart U."/>
            <person name="Aleksandrzak-Piekarczyk T."/>
            <person name="Szatraj K."/>
            <person name="Zielenkiewicz U."/>
            <person name="Pilsyk S."/>
            <person name="Malc E."/>
            <person name="Mieczkowski P."/>
            <person name="Kruszewska J.S."/>
            <person name="Biernat P."/>
            <person name="Pawlowska J."/>
        </authorList>
    </citation>
    <scope>NUCLEOTIDE SEQUENCE</scope>
    <source>
        <strain evidence="10">WA0000051536</strain>
    </source>
</reference>
<comment type="caution">
    <text evidence="10">The sequence shown here is derived from an EMBL/GenBank/DDBJ whole genome shotgun (WGS) entry which is preliminary data.</text>
</comment>
<dbReference type="Pfam" id="PF25529">
    <property type="entry name" value="Ig_ENGASE1_C"/>
    <property type="match status" value="1"/>
</dbReference>
<dbReference type="InterPro" id="IPR005201">
    <property type="entry name" value="TIM_ENGase"/>
</dbReference>
<dbReference type="InterPro" id="IPR032979">
    <property type="entry name" value="ENGase"/>
</dbReference>
<dbReference type="EMBL" id="JAEPRA010000016">
    <property type="protein sequence ID" value="KAG2174502.1"/>
    <property type="molecule type" value="Genomic_DNA"/>
</dbReference>
<dbReference type="OrthoDB" id="284473at2759"/>
<feature type="domain" description="Cytosolic endo-beta-N-acetylglucosaminidase C-terminal" evidence="9">
    <location>
        <begin position="622"/>
        <end position="742"/>
    </location>
</feature>
<evidence type="ECO:0000256" key="2">
    <source>
        <dbReference type="ARBA" id="ARBA00007849"/>
    </source>
</evidence>
<dbReference type="Pfam" id="PF03644">
    <property type="entry name" value="Glyco_hydro_85"/>
    <property type="match status" value="1"/>
</dbReference>
<dbReference type="PANTHER" id="PTHR13246">
    <property type="entry name" value="ENDO BETA N-ACETYLGLUCOSAMINIDASE"/>
    <property type="match status" value="1"/>
</dbReference>
<evidence type="ECO:0000259" key="9">
    <source>
        <dbReference type="Pfam" id="PF25529"/>
    </source>
</evidence>
<evidence type="ECO:0000256" key="3">
    <source>
        <dbReference type="ARBA" id="ARBA00012566"/>
    </source>
</evidence>
<keyword evidence="4" id="KW-0963">Cytoplasm</keyword>
<dbReference type="InterPro" id="IPR057882">
    <property type="entry name" value="ENGase_C"/>
</dbReference>
<dbReference type="Proteomes" id="UP000612746">
    <property type="component" value="Unassembled WGS sequence"/>
</dbReference>